<name>A0A182SBZ9_9DIPT</name>
<keyword evidence="3" id="KW-1185">Reference proteome</keyword>
<evidence type="ECO:0000256" key="1">
    <source>
        <dbReference type="SAM" id="SignalP"/>
    </source>
</evidence>
<organism evidence="2 3">
    <name type="scientific">Anopheles maculatus</name>
    <dbReference type="NCBI Taxonomy" id="74869"/>
    <lineage>
        <taxon>Eukaryota</taxon>
        <taxon>Metazoa</taxon>
        <taxon>Ecdysozoa</taxon>
        <taxon>Arthropoda</taxon>
        <taxon>Hexapoda</taxon>
        <taxon>Insecta</taxon>
        <taxon>Pterygota</taxon>
        <taxon>Neoptera</taxon>
        <taxon>Endopterygota</taxon>
        <taxon>Diptera</taxon>
        <taxon>Nematocera</taxon>
        <taxon>Culicoidea</taxon>
        <taxon>Culicidae</taxon>
        <taxon>Anophelinae</taxon>
        <taxon>Anopheles</taxon>
        <taxon>Anopheles maculatus group</taxon>
    </lineage>
</organism>
<proteinExistence type="predicted"/>
<keyword evidence="1" id="KW-0732">Signal</keyword>
<reference evidence="3" key="1">
    <citation type="submission" date="2013-09" db="EMBL/GenBank/DDBJ databases">
        <title>The Genome Sequence of Anopheles maculatus species B.</title>
        <authorList>
            <consortium name="The Broad Institute Genomics Platform"/>
            <person name="Neafsey D.E."/>
            <person name="Besansky N."/>
            <person name="Howell P."/>
            <person name="Walton C."/>
            <person name="Young S.K."/>
            <person name="Zeng Q."/>
            <person name="Gargeya S."/>
            <person name="Fitzgerald M."/>
            <person name="Haas B."/>
            <person name="Abouelleil A."/>
            <person name="Allen A.W."/>
            <person name="Alvarado L."/>
            <person name="Arachchi H.M."/>
            <person name="Berlin A.M."/>
            <person name="Chapman S.B."/>
            <person name="Gainer-Dewar J."/>
            <person name="Goldberg J."/>
            <person name="Griggs A."/>
            <person name="Gujja S."/>
            <person name="Hansen M."/>
            <person name="Howarth C."/>
            <person name="Imamovic A."/>
            <person name="Ireland A."/>
            <person name="Larimer J."/>
            <person name="McCowan C."/>
            <person name="Murphy C."/>
            <person name="Pearson M."/>
            <person name="Poon T.W."/>
            <person name="Priest M."/>
            <person name="Roberts A."/>
            <person name="Saif S."/>
            <person name="Shea T."/>
            <person name="Sisk P."/>
            <person name="Sykes S."/>
            <person name="Wortman J."/>
            <person name="Nusbaum C."/>
            <person name="Birren B."/>
        </authorList>
    </citation>
    <scope>NUCLEOTIDE SEQUENCE [LARGE SCALE GENOMIC DNA]</scope>
    <source>
        <strain evidence="3">maculatus3</strain>
    </source>
</reference>
<dbReference type="Proteomes" id="UP000075901">
    <property type="component" value="Unassembled WGS sequence"/>
</dbReference>
<accession>A0A182SBZ9</accession>
<dbReference type="PROSITE" id="PS51257">
    <property type="entry name" value="PROKAR_LIPOPROTEIN"/>
    <property type="match status" value="1"/>
</dbReference>
<sequence>MWQKFVLATVLASFACQQVRNNSSSHIVNIHDNPLVWSKTVAVPEAVKKVLPRAESDVLIEFDRLFNQLHYDIDYKLRVLRMNQSLAIKNLNAQFISRFGIVITQIQHEKLRVKDAILQHALDIGDTQNPCIVEKNDEALRQATQAAADISLAAELAYADMATASRVFFYPQVQAFQNSSTDLQSAVLEKLSRSNAVTDLDITLAELAYMYEGEEDKIERVIVGIEEELSNFQEVVNNVRRDVWALSDTIGRNFIFNMDLLLEDALDCS</sequence>
<protein>
    <submittedName>
        <fullName evidence="2">Uncharacterized protein</fullName>
    </submittedName>
</protein>
<dbReference type="VEuPathDB" id="VectorBase:AMAM003732"/>
<reference evidence="2" key="2">
    <citation type="submission" date="2020-05" db="UniProtKB">
        <authorList>
            <consortium name="EnsemblMetazoa"/>
        </authorList>
    </citation>
    <scope>IDENTIFICATION</scope>
    <source>
        <strain evidence="2">maculatus3</strain>
    </source>
</reference>
<dbReference type="EnsemblMetazoa" id="AMAM003732-RA">
    <property type="protein sequence ID" value="AMAM003732-PA"/>
    <property type="gene ID" value="AMAM003732"/>
</dbReference>
<evidence type="ECO:0000313" key="2">
    <source>
        <dbReference type="EnsemblMetazoa" id="AMAM003732-PA"/>
    </source>
</evidence>
<feature type="chain" id="PRO_5008135658" evidence="1">
    <location>
        <begin position="17"/>
        <end position="269"/>
    </location>
</feature>
<dbReference type="AlphaFoldDB" id="A0A182SBZ9"/>
<feature type="signal peptide" evidence="1">
    <location>
        <begin position="1"/>
        <end position="16"/>
    </location>
</feature>
<evidence type="ECO:0000313" key="3">
    <source>
        <dbReference type="Proteomes" id="UP000075901"/>
    </source>
</evidence>